<accession>V4U8K1</accession>
<dbReference type="KEGG" id="cic:CICLE_v10016002mg"/>
<sequence length="314" mass="33615">MKALLSSLQTLPVSTASTDVNKTKSLDITRRRSIGFGSSAILSSLLVNFCSPSSTLPSFRSAIALQQKDELQLEEDRVVQLFQETSPSVVSIQDLELSKNPKSTSSELMLVDGEYAKVEGTGSGFVWDMFGHIVTNYHVVAKLATDTSGLHRCKVSLFDAKGNGFYREGKMVGYDPAYDLAVLKVDVEGYELKPVVLGTSHDLRVGQSCFAIGNPYGFEDTLTTGVVSGLGREIPSPNGRAIRGAIQTDAAINSGNSGGPLINSFGHVIGVNTATFTRKGTGLSSGVNFAIPIDTVVRTVPYLIVYGTPYSNRF</sequence>
<dbReference type="STRING" id="85681.V4U8K1"/>
<dbReference type="InterPro" id="IPR001940">
    <property type="entry name" value="Peptidase_S1C"/>
</dbReference>
<organism evidence="4 5">
    <name type="scientific">Citrus clementina</name>
    <name type="common">Clementine</name>
    <name type="synonym">Citrus deliciosa x Citrus sinensis</name>
    <dbReference type="NCBI Taxonomy" id="85681"/>
    <lineage>
        <taxon>Eukaryota</taxon>
        <taxon>Viridiplantae</taxon>
        <taxon>Streptophyta</taxon>
        <taxon>Embryophyta</taxon>
        <taxon>Tracheophyta</taxon>
        <taxon>Spermatophyta</taxon>
        <taxon>Magnoliopsida</taxon>
        <taxon>eudicotyledons</taxon>
        <taxon>Gunneridae</taxon>
        <taxon>Pentapetalae</taxon>
        <taxon>rosids</taxon>
        <taxon>malvids</taxon>
        <taxon>Sapindales</taxon>
        <taxon>Rutaceae</taxon>
        <taxon>Aurantioideae</taxon>
        <taxon>Citrus</taxon>
    </lineage>
</organism>
<evidence type="ECO:0000256" key="1">
    <source>
        <dbReference type="ARBA" id="ARBA00010541"/>
    </source>
</evidence>
<dbReference type="InterPro" id="IPR051201">
    <property type="entry name" value="Chloro_Bact_Ser_Proteases"/>
</dbReference>
<evidence type="ECO:0000256" key="3">
    <source>
        <dbReference type="ARBA" id="ARBA00022801"/>
    </source>
</evidence>
<dbReference type="Pfam" id="PF13365">
    <property type="entry name" value="Trypsin_2"/>
    <property type="match status" value="1"/>
</dbReference>
<evidence type="ECO:0000313" key="4">
    <source>
        <dbReference type="EMBL" id="ESR62267.1"/>
    </source>
</evidence>
<dbReference type="OrthoDB" id="4217619at2759"/>
<keyword evidence="5" id="KW-1185">Reference proteome</keyword>
<reference evidence="4 5" key="1">
    <citation type="submission" date="2013-10" db="EMBL/GenBank/DDBJ databases">
        <authorList>
            <consortium name="International Citrus Genome Consortium"/>
            <person name="Jenkins J."/>
            <person name="Schmutz J."/>
            <person name="Prochnik S."/>
            <person name="Rokhsar D."/>
            <person name="Gmitter F."/>
            <person name="Ollitrault P."/>
            <person name="Machado M."/>
            <person name="Talon M."/>
            <person name="Wincker P."/>
            <person name="Jaillon O."/>
            <person name="Morgante M."/>
        </authorList>
    </citation>
    <scope>NUCLEOTIDE SEQUENCE</scope>
    <source>
        <strain evidence="5">cv. Clemenules</strain>
    </source>
</reference>
<dbReference type="InterPro" id="IPR009003">
    <property type="entry name" value="Peptidase_S1_PA"/>
</dbReference>
<dbReference type="eggNOG" id="KOG1320">
    <property type="taxonomic scope" value="Eukaryota"/>
</dbReference>
<protein>
    <recommendedName>
        <fullName evidence="6">Protease Do-like 5, chloroplastic</fullName>
    </recommendedName>
</protein>
<dbReference type="PANTHER" id="PTHR43343:SF6">
    <property type="entry name" value="PROTEASE DO-LIKE 5, CHLOROPLASTIC ISOFORM X1"/>
    <property type="match status" value="1"/>
</dbReference>
<dbReference type="Gramene" id="ESR62267">
    <property type="protein sequence ID" value="ESR62267"/>
    <property type="gene ID" value="CICLE_v10016002mg"/>
</dbReference>
<dbReference type="OMA" id="TPYSNRY"/>
<evidence type="ECO:0008006" key="6">
    <source>
        <dbReference type="Google" id="ProtNLM"/>
    </source>
</evidence>
<dbReference type="PRINTS" id="PR00834">
    <property type="entry name" value="PROTEASES2C"/>
</dbReference>
<dbReference type="EMBL" id="KI536312">
    <property type="protein sequence ID" value="ESR62267.1"/>
    <property type="molecule type" value="Genomic_DNA"/>
</dbReference>
<dbReference type="AlphaFoldDB" id="V4U8K1"/>
<keyword evidence="2" id="KW-0645">Protease</keyword>
<dbReference type="GO" id="GO:0004252">
    <property type="term" value="F:serine-type endopeptidase activity"/>
    <property type="evidence" value="ECO:0007669"/>
    <property type="project" value="InterPro"/>
</dbReference>
<comment type="similarity">
    <text evidence="1">Belongs to the peptidase S1C family.</text>
</comment>
<dbReference type="Proteomes" id="UP000030687">
    <property type="component" value="Unassembled WGS sequence"/>
</dbReference>
<name>V4U8K1_CITCL</name>
<keyword evidence="3" id="KW-0378">Hydrolase</keyword>
<dbReference type="SUPFAM" id="SSF50494">
    <property type="entry name" value="Trypsin-like serine proteases"/>
    <property type="match status" value="1"/>
</dbReference>
<evidence type="ECO:0000313" key="5">
    <source>
        <dbReference type="Proteomes" id="UP000030687"/>
    </source>
</evidence>
<dbReference type="PANTHER" id="PTHR43343">
    <property type="entry name" value="PEPTIDASE S12"/>
    <property type="match status" value="1"/>
</dbReference>
<dbReference type="InterPro" id="IPR043504">
    <property type="entry name" value="Peptidase_S1_PA_chymotrypsin"/>
</dbReference>
<dbReference type="Gene3D" id="2.40.10.10">
    <property type="entry name" value="Trypsin-like serine proteases"/>
    <property type="match status" value="2"/>
</dbReference>
<evidence type="ECO:0000256" key="2">
    <source>
        <dbReference type="ARBA" id="ARBA00022670"/>
    </source>
</evidence>
<dbReference type="GO" id="GO:0006508">
    <property type="term" value="P:proteolysis"/>
    <property type="evidence" value="ECO:0007669"/>
    <property type="project" value="UniProtKB-KW"/>
</dbReference>
<gene>
    <name evidence="4" type="ORF">CICLE_v10016002mg</name>
</gene>
<dbReference type="InParanoid" id="V4U8K1"/>
<dbReference type="FunCoup" id="V4U8K1">
    <property type="interactions" value="960"/>
</dbReference>
<proteinExistence type="inferred from homology"/>